<evidence type="ECO:0000259" key="7">
    <source>
        <dbReference type="Pfam" id="PF24877"/>
    </source>
</evidence>
<dbReference type="GO" id="GO:0051536">
    <property type="term" value="F:iron-sulfur cluster binding"/>
    <property type="evidence" value="ECO:0007669"/>
    <property type="project" value="UniProtKB-KW"/>
</dbReference>
<dbReference type="AlphaFoldDB" id="A0A5C5X2E2"/>
<evidence type="ECO:0000313" key="9">
    <source>
        <dbReference type="Proteomes" id="UP000318053"/>
    </source>
</evidence>
<dbReference type="InterPro" id="IPR037237">
    <property type="entry name" value="IlvD/EDD_N"/>
</dbReference>
<keyword evidence="5 8" id="KW-0456">Lyase</keyword>
<dbReference type="InterPro" id="IPR052352">
    <property type="entry name" value="Sugar_Degrad_Dehydratases"/>
</dbReference>
<evidence type="ECO:0000256" key="4">
    <source>
        <dbReference type="ARBA" id="ARBA00023014"/>
    </source>
</evidence>
<keyword evidence="9" id="KW-1185">Reference proteome</keyword>
<protein>
    <submittedName>
        <fullName evidence="8">L-arabonate dehydratase</fullName>
        <ecNumber evidence="8">4.2.1.25</ecNumber>
    </submittedName>
</protein>
<organism evidence="8 9">
    <name type="scientific">Allorhodopirellula solitaria</name>
    <dbReference type="NCBI Taxonomy" id="2527987"/>
    <lineage>
        <taxon>Bacteria</taxon>
        <taxon>Pseudomonadati</taxon>
        <taxon>Planctomycetota</taxon>
        <taxon>Planctomycetia</taxon>
        <taxon>Pirellulales</taxon>
        <taxon>Pirellulaceae</taxon>
        <taxon>Allorhodopirellula</taxon>
    </lineage>
</organism>
<comment type="similarity">
    <text evidence="1">Belongs to the IlvD/Edd family.</text>
</comment>
<keyword evidence="3" id="KW-0408">Iron</keyword>
<keyword evidence="4" id="KW-0411">Iron-sulfur</keyword>
<dbReference type="SUPFAM" id="SSF52016">
    <property type="entry name" value="LeuD/IlvD-like"/>
    <property type="match status" value="1"/>
</dbReference>
<dbReference type="InterPro" id="IPR042096">
    <property type="entry name" value="Dihydro-acid_dehy_C"/>
</dbReference>
<dbReference type="GO" id="GO:0050020">
    <property type="term" value="F:L-arabinonate dehydratase activity"/>
    <property type="evidence" value="ECO:0007669"/>
    <property type="project" value="UniProtKB-EC"/>
</dbReference>
<dbReference type="EC" id="4.2.1.25" evidence="8"/>
<proteinExistence type="inferred from homology"/>
<dbReference type="SUPFAM" id="SSF143975">
    <property type="entry name" value="IlvD/EDD N-terminal domain-like"/>
    <property type="match status" value="1"/>
</dbReference>
<dbReference type="InterPro" id="IPR000581">
    <property type="entry name" value="ILV_EDD_N"/>
</dbReference>
<dbReference type="InterPro" id="IPR020558">
    <property type="entry name" value="DiOHA_6PGluconate_deHydtase_CS"/>
</dbReference>
<dbReference type="EMBL" id="SJPK01000013">
    <property type="protein sequence ID" value="TWT56402.1"/>
    <property type="molecule type" value="Genomic_DNA"/>
</dbReference>
<evidence type="ECO:0000313" key="8">
    <source>
        <dbReference type="EMBL" id="TWT56402.1"/>
    </source>
</evidence>
<comment type="caution">
    <text evidence="8">The sequence shown here is derived from an EMBL/GenBank/DDBJ whole genome shotgun (WGS) entry which is preliminary data.</text>
</comment>
<dbReference type="InterPro" id="IPR056740">
    <property type="entry name" value="ILV_EDD_C"/>
</dbReference>
<name>A0A5C5X2E2_9BACT</name>
<dbReference type="RefSeq" id="WP_146393076.1">
    <property type="nucleotide sequence ID" value="NZ_SJPK01000013.1"/>
</dbReference>
<feature type="domain" description="Dihydroxy-acid/6-phosphogluconate dehydratase N-terminal" evidence="6">
    <location>
        <begin position="47"/>
        <end position="359"/>
    </location>
</feature>
<dbReference type="GO" id="GO:0046872">
    <property type="term" value="F:metal ion binding"/>
    <property type="evidence" value="ECO:0007669"/>
    <property type="project" value="UniProtKB-KW"/>
</dbReference>
<dbReference type="Proteomes" id="UP000318053">
    <property type="component" value="Unassembled WGS sequence"/>
</dbReference>
<dbReference type="PANTHER" id="PTHR43183:SF2">
    <property type="entry name" value="DIHYDROXY-ACID DEHYDRATASE"/>
    <property type="match status" value="1"/>
</dbReference>
<dbReference type="NCBIfam" id="NF009559">
    <property type="entry name" value="PRK13016.1"/>
    <property type="match status" value="1"/>
</dbReference>
<evidence type="ECO:0000259" key="6">
    <source>
        <dbReference type="Pfam" id="PF00920"/>
    </source>
</evidence>
<dbReference type="FunFam" id="3.50.30.80:FF:000001">
    <property type="entry name" value="Dihydroxy-acid dehydratase"/>
    <property type="match status" value="1"/>
</dbReference>
<evidence type="ECO:0000256" key="3">
    <source>
        <dbReference type="ARBA" id="ARBA00023004"/>
    </source>
</evidence>
<sequence>MSTSPPPPRDPTTLRSHRWFGPDDLRSFGHRSRLKGMGLADDDYRGKPVIGILNTWSDLNTCHSHLRERAEEIKRGVWQAGGFPVEVPMMSLGEMLMKPSTMLYRNLLAMETEEVLRCHPIDAAILMGGCDKTTPALLMGAISADLPTMFFPAGPMLNARWKKETLGSGSDAWKYWAERRAGNLCDQSWCQIEDSIARSPGHCMTMGTASTMTAVAESLGMSLPGASSVPAVLSEHSRLATRYGRRIVEMGWEDLKPSRILTAASFDNAVITDLAIGGSTNAIIHIIAMARRAGVPLTLDRFDELSRLTPVVANVRPSGAKFLMEDFYNAGGLTALMKQIESLLDTNCLTVSGATLGENIAEAEVYDDDVIRSLDNPVYREGGTFVLRGNLAPHGCVVKPSAADPRLFDHTGSAVVFENYADMKARLNDEGLGITADSVIVLRSAGPLGAPGFPEWGMLPIPDRLLKAGVRDLVRISDSRMSGTSYGMCILHVSPESHLGGPLALVQTGDSIQLNVHERRLDLLVDDEELARRRAAWTPPQVYYERGYGQLFCKHVTQAHDGCDFDFLQHGQPTPEPDIF</sequence>
<dbReference type="Pfam" id="PF00920">
    <property type="entry name" value="ILVD_EDD_N"/>
    <property type="match status" value="1"/>
</dbReference>
<evidence type="ECO:0000256" key="5">
    <source>
        <dbReference type="ARBA" id="ARBA00023239"/>
    </source>
</evidence>
<keyword evidence="2" id="KW-0479">Metal-binding</keyword>
<dbReference type="Gene3D" id="3.50.30.80">
    <property type="entry name" value="IlvD/EDD C-terminal domain-like"/>
    <property type="match status" value="1"/>
</dbReference>
<dbReference type="NCBIfam" id="NF009560">
    <property type="entry name" value="PRK13017.1"/>
    <property type="match status" value="1"/>
</dbReference>
<dbReference type="NCBIfam" id="NF004784">
    <property type="entry name" value="PRK06131.1"/>
    <property type="match status" value="1"/>
</dbReference>
<gene>
    <name evidence="8" type="primary">araC</name>
    <name evidence="8" type="ORF">CA85_42150</name>
</gene>
<feature type="domain" description="Dihydroxy-acid/6-phosphogluconate dehydratase C-terminal" evidence="7">
    <location>
        <begin position="369"/>
        <end position="563"/>
    </location>
</feature>
<reference evidence="8 9" key="1">
    <citation type="submission" date="2019-02" db="EMBL/GenBank/DDBJ databases">
        <title>Deep-cultivation of Planctomycetes and their phenomic and genomic characterization uncovers novel biology.</title>
        <authorList>
            <person name="Wiegand S."/>
            <person name="Jogler M."/>
            <person name="Boedeker C."/>
            <person name="Pinto D."/>
            <person name="Vollmers J."/>
            <person name="Rivas-Marin E."/>
            <person name="Kohn T."/>
            <person name="Peeters S.H."/>
            <person name="Heuer A."/>
            <person name="Rast P."/>
            <person name="Oberbeckmann S."/>
            <person name="Bunk B."/>
            <person name="Jeske O."/>
            <person name="Meyerdierks A."/>
            <person name="Storesund J.E."/>
            <person name="Kallscheuer N."/>
            <person name="Luecker S."/>
            <person name="Lage O.M."/>
            <person name="Pohl T."/>
            <person name="Merkel B.J."/>
            <person name="Hornburger P."/>
            <person name="Mueller R.-W."/>
            <person name="Bruemmer F."/>
            <person name="Labrenz M."/>
            <person name="Spormann A.M."/>
            <person name="Op Den Camp H."/>
            <person name="Overmann J."/>
            <person name="Amann R."/>
            <person name="Jetten M.S.M."/>
            <person name="Mascher T."/>
            <person name="Medema M.H."/>
            <person name="Devos D.P."/>
            <person name="Kaster A.-K."/>
            <person name="Ovreas L."/>
            <person name="Rohde M."/>
            <person name="Galperin M.Y."/>
            <person name="Jogler C."/>
        </authorList>
    </citation>
    <scope>NUCLEOTIDE SEQUENCE [LARGE SCALE GENOMIC DNA]</scope>
    <source>
        <strain evidence="8 9">CA85</strain>
    </source>
</reference>
<dbReference type="PROSITE" id="PS00886">
    <property type="entry name" value="ILVD_EDD_1"/>
    <property type="match status" value="1"/>
</dbReference>
<accession>A0A5C5X2E2</accession>
<dbReference type="OrthoDB" id="9807077at2"/>
<dbReference type="Pfam" id="PF24877">
    <property type="entry name" value="ILV_EDD_C"/>
    <property type="match status" value="1"/>
</dbReference>
<evidence type="ECO:0000256" key="1">
    <source>
        <dbReference type="ARBA" id="ARBA00006486"/>
    </source>
</evidence>
<dbReference type="PANTHER" id="PTHR43183">
    <property type="entry name" value="HYPOTHETICAL DIHYDROXYACID DEHYDRATASE (EUROFUNG)-RELATED"/>
    <property type="match status" value="1"/>
</dbReference>
<evidence type="ECO:0000256" key="2">
    <source>
        <dbReference type="ARBA" id="ARBA00022723"/>
    </source>
</evidence>